<dbReference type="InterPro" id="IPR002931">
    <property type="entry name" value="Transglutaminase-like"/>
</dbReference>
<name>A0AAP2DU21_9BACT</name>
<reference evidence="3 4" key="1">
    <citation type="submission" date="2021-05" db="EMBL/GenBank/DDBJ databases">
        <title>A Polyphasic approach of four new species of the genus Ohtaekwangia: Ohtaekwangia histidinii sp. nov., Ohtaekwangia cretensis sp. nov., Ohtaekwangia indiensis sp. nov., Ohtaekwangia reichenbachii sp. nov. from diverse environment.</title>
        <authorList>
            <person name="Octaviana S."/>
        </authorList>
    </citation>
    <scope>NUCLEOTIDE SEQUENCE [LARGE SCALE GENOMIC DNA]</scope>
    <source>
        <strain evidence="3 4">PWU5</strain>
    </source>
</reference>
<dbReference type="PANTHER" id="PTHR33490">
    <property type="entry name" value="BLR5614 PROTEIN-RELATED"/>
    <property type="match status" value="1"/>
</dbReference>
<sequence>MSTFKIRHITRYQYENSVRDSANQIMLYPVQDPFQSVLQHTIHVTGNPMIELHIDIFGNDVGTFTQVHPHRELVIDSYLLVNTKPRAIPTDDQPAAVQWQALESLRHHIDFIDFLKKDRFEGADEILALVAQELQTGHTPLQSAQYFSRYIYQNFEYRKGITTIETTPDEIWKLKSGVCQDFAHLLSIVLRFLDIPARYISGYICPKENGMRGEGATHAWVEAYIPFYGWLGLDPTNDCLVNETHVKLAAGKNFSDCSPVKGTYRGTSGHSLDVTVNVAYEDGQAITPDVVAYVQPSGTQPASRNSFRHHQEMQMQQQQQ</sequence>
<evidence type="ECO:0000313" key="3">
    <source>
        <dbReference type="EMBL" id="MBT1707455.1"/>
    </source>
</evidence>
<proteinExistence type="predicted"/>
<accession>A0AAP2DU21</accession>
<dbReference type="Proteomes" id="UP001319080">
    <property type="component" value="Unassembled WGS sequence"/>
</dbReference>
<dbReference type="InterPro" id="IPR013589">
    <property type="entry name" value="Bac_transglu_N"/>
</dbReference>
<evidence type="ECO:0000259" key="2">
    <source>
        <dbReference type="SMART" id="SM00460"/>
    </source>
</evidence>
<protein>
    <submittedName>
        <fullName evidence="3">Transglutaminase family protein</fullName>
    </submittedName>
</protein>
<dbReference type="Pfam" id="PF08379">
    <property type="entry name" value="Bact_transglu_N"/>
    <property type="match status" value="1"/>
</dbReference>
<dbReference type="Pfam" id="PF01841">
    <property type="entry name" value="Transglut_core"/>
    <property type="match status" value="1"/>
</dbReference>
<keyword evidence="4" id="KW-1185">Reference proteome</keyword>
<dbReference type="SMART" id="SM00460">
    <property type="entry name" value="TGc"/>
    <property type="match status" value="1"/>
</dbReference>
<dbReference type="InterPro" id="IPR038765">
    <property type="entry name" value="Papain-like_cys_pep_sf"/>
</dbReference>
<comment type="caution">
    <text evidence="3">The sequence shown here is derived from an EMBL/GenBank/DDBJ whole genome shotgun (WGS) entry which is preliminary data.</text>
</comment>
<evidence type="ECO:0000256" key="1">
    <source>
        <dbReference type="SAM" id="MobiDB-lite"/>
    </source>
</evidence>
<organism evidence="3 4">
    <name type="scientific">Dawidia cretensis</name>
    <dbReference type="NCBI Taxonomy" id="2782350"/>
    <lineage>
        <taxon>Bacteria</taxon>
        <taxon>Pseudomonadati</taxon>
        <taxon>Bacteroidota</taxon>
        <taxon>Cytophagia</taxon>
        <taxon>Cytophagales</taxon>
        <taxon>Chryseotaleaceae</taxon>
        <taxon>Dawidia</taxon>
    </lineage>
</organism>
<dbReference type="EMBL" id="JAHESE010000002">
    <property type="protein sequence ID" value="MBT1707455.1"/>
    <property type="molecule type" value="Genomic_DNA"/>
</dbReference>
<feature type="region of interest" description="Disordered" evidence="1">
    <location>
        <begin position="296"/>
        <end position="320"/>
    </location>
</feature>
<gene>
    <name evidence="3" type="ORF">KK062_04445</name>
</gene>
<dbReference type="RefSeq" id="WP_254083043.1">
    <property type="nucleotide sequence ID" value="NZ_JAHESE010000002.1"/>
</dbReference>
<evidence type="ECO:0000313" key="4">
    <source>
        <dbReference type="Proteomes" id="UP001319080"/>
    </source>
</evidence>
<feature type="compositionally biased region" description="Polar residues" evidence="1">
    <location>
        <begin position="296"/>
        <end position="305"/>
    </location>
</feature>
<dbReference type="SUPFAM" id="SSF54001">
    <property type="entry name" value="Cysteine proteinases"/>
    <property type="match status" value="1"/>
</dbReference>
<feature type="domain" description="Transglutaminase-like" evidence="2">
    <location>
        <begin position="171"/>
        <end position="237"/>
    </location>
</feature>
<dbReference type="PANTHER" id="PTHR33490:SF6">
    <property type="entry name" value="SLL1049 PROTEIN"/>
    <property type="match status" value="1"/>
</dbReference>
<dbReference type="AlphaFoldDB" id="A0AAP2DU21"/>
<dbReference type="Gene3D" id="3.10.620.30">
    <property type="match status" value="1"/>
</dbReference>